<evidence type="ECO:0000313" key="1">
    <source>
        <dbReference type="EMBL" id="JAH45197.1"/>
    </source>
</evidence>
<accession>A0A0E9SVA6</accession>
<organism evidence="1">
    <name type="scientific">Anguilla anguilla</name>
    <name type="common">European freshwater eel</name>
    <name type="synonym">Muraena anguilla</name>
    <dbReference type="NCBI Taxonomy" id="7936"/>
    <lineage>
        <taxon>Eukaryota</taxon>
        <taxon>Metazoa</taxon>
        <taxon>Chordata</taxon>
        <taxon>Craniata</taxon>
        <taxon>Vertebrata</taxon>
        <taxon>Euteleostomi</taxon>
        <taxon>Actinopterygii</taxon>
        <taxon>Neopterygii</taxon>
        <taxon>Teleostei</taxon>
        <taxon>Anguilliformes</taxon>
        <taxon>Anguillidae</taxon>
        <taxon>Anguilla</taxon>
    </lineage>
</organism>
<name>A0A0E9SVA6_ANGAN</name>
<sequence length="27" mass="2971">MTVAGRKLVHLGNLGSCENLKFLVNQE</sequence>
<protein>
    <submittedName>
        <fullName evidence="1">Uncharacterized protein</fullName>
    </submittedName>
</protein>
<dbReference type="AlphaFoldDB" id="A0A0E9SVA6"/>
<reference evidence="1" key="1">
    <citation type="submission" date="2014-11" db="EMBL/GenBank/DDBJ databases">
        <authorList>
            <person name="Amaro Gonzalez C."/>
        </authorList>
    </citation>
    <scope>NUCLEOTIDE SEQUENCE</scope>
</reference>
<proteinExistence type="predicted"/>
<dbReference type="EMBL" id="GBXM01063380">
    <property type="protein sequence ID" value="JAH45197.1"/>
    <property type="molecule type" value="Transcribed_RNA"/>
</dbReference>
<reference evidence="1" key="2">
    <citation type="journal article" date="2015" name="Fish Shellfish Immunol.">
        <title>Early steps in the European eel (Anguilla anguilla)-Vibrio vulnificus interaction in the gills: Role of the RtxA13 toxin.</title>
        <authorList>
            <person name="Callol A."/>
            <person name="Pajuelo D."/>
            <person name="Ebbesson L."/>
            <person name="Teles M."/>
            <person name="MacKenzie S."/>
            <person name="Amaro C."/>
        </authorList>
    </citation>
    <scope>NUCLEOTIDE SEQUENCE</scope>
</reference>